<organism evidence="6 7">
    <name type="scientific">Streptomyces flavotricini</name>
    <dbReference type="NCBI Taxonomy" id="66888"/>
    <lineage>
        <taxon>Bacteria</taxon>
        <taxon>Bacillati</taxon>
        <taxon>Actinomycetota</taxon>
        <taxon>Actinomycetes</taxon>
        <taxon>Kitasatosporales</taxon>
        <taxon>Streptomycetaceae</taxon>
        <taxon>Streptomyces</taxon>
    </lineage>
</organism>
<protein>
    <submittedName>
        <fullName evidence="6">FAD-dependent oxidoreductase</fullName>
    </submittedName>
</protein>
<accession>A0ABS8DY46</accession>
<comment type="similarity">
    <text evidence="2">Belongs to the flavin monoamine oxidase family.</text>
</comment>
<reference evidence="6 7" key="1">
    <citation type="submission" date="2021-08" db="EMBL/GenBank/DDBJ databases">
        <title>Genomic Architecture of Streptomyces flavotricini NGL1 and Streptomyces erythrochromogenes HMS4 With Differential Plant Beneficial attributes and laccase production capabilities.</title>
        <authorList>
            <person name="Salwan R."/>
            <person name="Kaur R."/>
            <person name="Sharma V."/>
        </authorList>
    </citation>
    <scope>NUCLEOTIDE SEQUENCE [LARGE SCALE GENOMIC DNA]</scope>
    <source>
        <strain evidence="6 7">NGL1</strain>
    </source>
</reference>
<name>A0ABS8DY46_9ACTN</name>
<dbReference type="SUPFAM" id="SSF54373">
    <property type="entry name" value="FAD-linked reductases, C-terminal domain"/>
    <property type="match status" value="1"/>
</dbReference>
<comment type="cofactor">
    <cofactor evidence="1">
        <name>FAD</name>
        <dbReference type="ChEBI" id="CHEBI:57692"/>
    </cofactor>
</comment>
<dbReference type="Pfam" id="PF01593">
    <property type="entry name" value="Amino_oxidase"/>
    <property type="match status" value="1"/>
</dbReference>
<feature type="signal peptide" evidence="4">
    <location>
        <begin position="1"/>
        <end position="25"/>
    </location>
</feature>
<keyword evidence="3" id="KW-0560">Oxidoreductase</keyword>
<feature type="chain" id="PRO_5045719108" evidence="4">
    <location>
        <begin position="26"/>
        <end position="507"/>
    </location>
</feature>
<dbReference type="InterPro" id="IPR001613">
    <property type="entry name" value="Flavin_amine_oxidase"/>
</dbReference>
<dbReference type="Gene3D" id="3.50.50.60">
    <property type="entry name" value="FAD/NAD(P)-binding domain"/>
    <property type="match status" value="1"/>
</dbReference>
<dbReference type="PANTHER" id="PTHR43563:SF1">
    <property type="entry name" value="AMINE OXIDASE [FLAVIN-CONTAINING] B"/>
    <property type="match status" value="1"/>
</dbReference>
<keyword evidence="7" id="KW-1185">Reference proteome</keyword>
<gene>
    <name evidence="6" type="ORF">K7B10_00680</name>
</gene>
<evidence type="ECO:0000256" key="1">
    <source>
        <dbReference type="ARBA" id="ARBA00001974"/>
    </source>
</evidence>
<dbReference type="Proteomes" id="UP001520654">
    <property type="component" value="Unassembled WGS sequence"/>
</dbReference>
<dbReference type="PRINTS" id="PR00757">
    <property type="entry name" value="AMINEOXDASEF"/>
</dbReference>
<comment type="caution">
    <text evidence="6">The sequence shown here is derived from an EMBL/GenBank/DDBJ whole genome shotgun (WGS) entry which is preliminary data.</text>
</comment>
<sequence>MGRGAALGLGAALASVAGASASAQAVEALTEKKPVTPARVAIVGAGISGLTAALTLKDAGVDCTLYEANPSRVGGRMWSQRSLWAYGQTSEIGGELIDTSHKKILELCRRFNLPTEDFLGGGPNGAEEVLWFNGTYYSRAQADVDFNAVYQALHRDLQNAGEVSWNATTPAGTALDNMTLYEWIETRIPGGHGSQLGRFIDVAYNVEYGADTDQQSALALVLLMGYQPNPGNFNVWGLSNERYHIVGGNDQLPNAIAKALPAGSIAMGRELVAVRVAADGTQTLTFNDAGATRTVVADHTILCLPLPILQRIDVTGAGFDPLMTNLLRDARMGHCTKLNMQFTSRPWRGTGPWPGVSSGDCFTDLDIQQTWDTTKVQPGNGGILLQYGGGTLAGSLTPGSPFATDSDPYVRTLAGRMLTGIDRFFPGTKAAWTGRAQLSAWHRNPYSLGAYSYWPTGYLHKYAKYEGTAQGRIHIGGEHCSYDFQGFMEGGATEGERAAKEVITALS</sequence>
<dbReference type="PANTHER" id="PTHR43563">
    <property type="entry name" value="AMINE OXIDASE"/>
    <property type="match status" value="1"/>
</dbReference>
<evidence type="ECO:0000256" key="3">
    <source>
        <dbReference type="ARBA" id="ARBA00023002"/>
    </source>
</evidence>
<proteinExistence type="inferred from homology"/>
<feature type="domain" description="Amine oxidase" evidence="5">
    <location>
        <begin position="47"/>
        <end position="503"/>
    </location>
</feature>
<dbReference type="InterPro" id="IPR002937">
    <property type="entry name" value="Amino_oxidase"/>
</dbReference>
<dbReference type="InterPro" id="IPR036188">
    <property type="entry name" value="FAD/NAD-bd_sf"/>
</dbReference>
<dbReference type="SUPFAM" id="SSF51905">
    <property type="entry name" value="FAD/NAD(P)-binding domain"/>
    <property type="match status" value="1"/>
</dbReference>
<evidence type="ECO:0000313" key="6">
    <source>
        <dbReference type="EMBL" id="MCC0093339.1"/>
    </source>
</evidence>
<keyword evidence="4" id="KW-0732">Signal</keyword>
<evidence type="ECO:0000259" key="5">
    <source>
        <dbReference type="Pfam" id="PF01593"/>
    </source>
</evidence>
<dbReference type="Gene3D" id="3.90.660.10">
    <property type="match status" value="1"/>
</dbReference>
<evidence type="ECO:0000256" key="4">
    <source>
        <dbReference type="SAM" id="SignalP"/>
    </source>
</evidence>
<evidence type="ECO:0000313" key="7">
    <source>
        <dbReference type="Proteomes" id="UP001520654"/>
    </source>
</evidence>
<dbReference type="Gene3D" id="1.10.405.10">
    <property type="entry name" value="Guanine Nucleotide Dissociation Inhibitor, domain 1"/>
    <property type="match status" value="1"/>
</dbReference>
<evidence type="ECO:0000256" key="2">
    <source>
        <dbReference type="ARBA" id="ARBA00005995"/>
    </source>
</evidence>
<dbReference type="EMBL" id="JAINUL010000001">
    <property type="protein sequence ID" value="MCC0093339.1"/>
    <property type="molecule type" value="Genomic_DNA"/>
</dbReference>
<dbReference type="InterPro" id="IPR050703">
    <property type="entry name" value="Flavin_MAO"/>
</dbReference>